<dbReference type="InterPro" id="IPR036625">
    <property type="entry name" value="E3-bd_dom_sf"/>
</dbReference>
<dbReference type="GO" id="GO:0016407">
    <property type="term" value="F:acetyltransferase activity"/>
    <property type="evidence" value="ECO:0007669"/>
    <property type="project" value="TreeGrafter"/>
</dbReference>
<dbReference type="InterPro" id="IPR004167">
    <property type="entry name" value="PSBD"/>
</dbReference>
<gene>
    <name evidence="9" type="ORF">Phou_071290</name>
</gene>
<evidence type="ECO:0000259" key="8">
    <source>
        <dbReference type="PROSITE" id="PS51826"/>
    </source>
</evidence>
<dbReference type="InterPro" id="IPR011053">
    <property type="entry name" value="Single_hybrid_motif"/>
</dbReference>
<dbReference type="PROSITE" id="PS50968">
    <property type="entry name" value="BIOTINYL_LIPOYL"/>
    <property type="match status" value="1"/>
</dbReference>
<dbReference type="Pfam" id="PF02817">
    <property type="entry name" value="E3_binding"/>
    <property type="match status" value="1"/>
</dbReference>
<dbReference type="FunFam" id="2.40.50.100:FF:000036">
    <property type="entry name" value="Dihydrolipoamide acetyltransferase component of pyruvate dehydrogenase complex"/>
    <property type="match status" value="1"/>
</dbReference>
<evidence type="ECO:0000256" key="1">
    <source>
        <dbReference type="ARBA" id="ARBA00001938"/>
    </source>
</evidence>
<evidence type="ECO:0000313" key="9">
    <source>
        <dbReference type="EMBL" id="GFJ82949.1"/>
    </source>
</evidence>
<organism evidence="9 10">
    <name type="scientific">Phytohabitans houttuyneae</name>
    <dbReference type="NCBI Taxonomy" id="1076126"/>
    <lineage>
        <taxon>Bacteria</taxon>
        <taxon>Bacillati</taxon>
        <taxon>Actinomycetota</taxon>
        <taxon>Actinomycetes</taxon>
        <taxon>Micromonosporales</taxon>
        <taxon>Micromonosporaceae</taxon>
    </lineage>
</organism>
<dbReference type="PANTHER" id="PTHR43178">
    <property type="entry name" value="DIHYDROLIPOAMIDE ACETYLTRANSFERASE COMPONENT OF PYRUVATE DEHYDROGENASE COMPLEX"/>
    <property type="match status" value="1"/>
</dbReference>
<evidence type="ECO:0000259" key="7">
    <source>
        <dbReference type="PROSITE" id="PS50968"/>
    </source>
</evidence>
<feature type="region of interest" description="Disordered" evidence="6">
    <location>
        <begin position="220"/>
        <end position="248"/>
    </location>
</feature>
<comment type="caution">
    <text evidence="9">The sequence shown here is derived from an EMBL/GenBank/DDBJ whole genome shotgun (WGS) entry which is preliminary data.</text>
</comment>
<keyword evidence="4" id="KW-0450">Lipoyl</keyword>
<comment type="cofactor">
    <cofactor evidence="1">
        <name>(R)-lipoate</name>
        <dbReference type="ChEBI" id="CHEBI:83088"/>
    </cofactor>
</comment>
<keyword evidence="3" id="KW-0808">Transferase</keyword>
<feature type="domain" description="Lipoyl-binding" evidence="7">
    <location>
        <begin position="3"/>
        <end position="78"/>
    </location>
</feature>
<reference evidence="9 10" key="1">
    <citation type="submission" date="2020-03" db="EMBL/GenBank/DDBJ databases">
        <title>Whole genome shotgun sequence of Phytohabitans houttuyneae NBRC 108639.</title>
        <authorList>
            <person name="Komaki H."/>
            <person name="Tamura T."/>
        </authorList>
    </citation>
    <scope>NUCLEOTIDE SEQUENCE [LARGE SCALE GENOMIC DNA]</scope>
    <source>
        <strain evidence="9 10">NBRC 108639</strain>
    </source>
</reference>
<comment type="similarity">
    <text evidence="2">Belongs to the 2-oxoacid dehydrogenase family.</text>
</comment>
<dbReference type="Pfam" id="PF00364">
    <property type="entry name" value="Biotin_lipoyl"/>
    <property type="match status" value="1"/>
</dbReference>
<dbReference type="AlphaFoldDB" id="A0A6V8KL86"/>
<evidence type="ECO:0000256" key="2">
    <source>
        <dbReference type="ARBA" id="ARBA00007317"/>
    </source>
</evidence>
<accession>A0A6V8KL86</accession>
<dbReference type="InterPro" id="IPR000089">
    <property type="entry name" value="Biotin_lipoyl"/>
</dbReference>
<evidence type="ECO:0000256" key="6">
    <source>
        <dbReference type="SAM" id="MobiDB-lite"/>
    </source>
</evidence>
<dbReference type="SUPFAM" id="SSF47005">
    <property type="entry name" value="Peripheral subunit-binding domain of 2-oxo acid dehydrogenase complex"/>
    <property type="match status" value="1"/>
</dbReference>
<sequence length="248" mass="26148">MSTQQFRLPDLGEGLTEAEVLRWLVQVGDTVAVDQPVVEVETAKASVEVPSPYGGVVAELHAAEGGTVDVGAPLISITTGAPSSSGNVLVGYGTAEVRRTRRGRRRPAAATAAPANGARPLVISPIVRKLARDHHVDLATLTGTAPGGVIARRDVEQAIAAAPRRRRPPRARCRCVTGCRCAACAALWPTASPAAARRSRTPPRGWTWTRPSLSRCAARCSPGTRARRSASSRSSRGSWWPASPATRT</sequence>
<dbReference type="CDD" id="cd06849">
    <property type="entry name" value="lipoyl_domain"/>
    <property type="match status" value="1"/>
</dbReference>
<dbReference type="Gene3D" id="2.40.50.100">
    <property type="match status" value="1"/>
</dbReference>
<evidence type="ECO:0008006" key="11">
    <source>
        <dbReference type="Google" id="ProtNLM"/>
    </source>
</evidence>
<protein>
    <recommendedName>
        <fullName evidence="11">Lipoyl-binding domain-containing protein</fullName>
    </recommendedName>
</protein>
<dbReference type="SUPFAM" id="SSF51230">
    <property type="entry name" value="Single hybrid motif"/>
    <property type="match status" value="1"/>
</dbReference>
<proteinExistence type="inferred from homology"/>
<evidence type="ECO:0000256" key="3">
    <source>
        <dbReference type="ARBA" id="ARBA00022679"/>
    </source>
</evidence>
<dbReference type="InterPro" id="IPR050743">
    <property type="entry name" value="2-oxoacid_DH_E2_comp"/>
</dbReference>
<feature type="domain" description="Peripheral subunit-binding (PSBD)" evidence="8">
    <location>
        <begin position="122"/>
        <end position="159"/>
    </location>
</feature>
<dbReference type="Proteomes" id="UP000482800">
    <property type="component" value="Unassembled WGS sequence"/>
</dbReference>
<feature type="compositionally biased region" description="Low complexity" evidence="6">
    <location>
        <begin position="231"/>
        <end position="248"/>
    </location>
</feature>
<dbReference type="InterPro" id="IPR003016">
    <property type="entry name" value="2-oxoA_DH_lipoyl-BS"/>
</dbReference>
<evidence type="ECO:0000256" key="5">
    <source>
        <dbReference type="ARBA" id="ARBA00023315"/>
    </source>
</evidence>
<dbReference type="PROSITE" id="PS00189">
    <property type="entry name" value="LIPOYL"/>
    <property type="match status" value="1"/>
</dbReference>
<dbReference type="GO" id="GO:0005737">
    <property type="term" value="C:cytoplasm"/>
    <property type="evidence" value="ECO:0007669"/>
    <property type="project" value="TreeGrafter"/>
</dbReference>
<dbReference type="PANTHER" id="PTHR43178:SF5">
    <property type="entry name" value="LIPOAMIDE ACYLTRANSFERASE COMPONENT OF BRANCHED-CHAIN ALPHA-KETO ACID DEHYDROGENASE COMPLEX, MITOCHONDRIAL"/>
    <property type="match status" value="1"/>
</dbReference>
<dbReference type="GO" id="GO:0031405">
    <property type="term" value="F:lipoic acid binding"/>
    <property type="evidence" value="ECO:0007669"/>
    <property type="project" value="TreeGrafter"/>
</dbReference>
<dbReference type="PROSITE" id="PS51826">
    <property type="entry name" value="PSBD"/>
    <property type="match status" value="1"/>
</dbReference>
<evidence type="ECO:0000256" key="4">
    <source>
        <dbReference type="ARBA" id="ARBA00022823"/>
    </source>
</evidence>
<keyword evidence="10" id="KW-1185">Reference proteome</keyword>
<reference evidence="9 10" key="2">
    <citation type="submission" date="2020-03" db="EMBL/GenBank/DDBJ databases">
        <authorList>
            <person name="Ichikawa N."/>
            <person name="Kimura A."/>
            <person name="Kitahashi Y."/>
            <person name="Uohara A."/>
        </authorList>
    </citation>
    <scope>NUCLEOTIDE SEQUENCE [LARGE SCALE GENOMIC DNA]</scope>
    <source>
        <strain evidence="9 10">NBRC 108639</strain>
    </source>
</reference>
<keyword evidence="5" id="KW-0012">Acyltransferase</keyword>
<dbReference type="Gene3D" id="4.10.320.10">
    <property type="entry name" value="E3-binding domain"/>
    <property type="match status" value="1"/>
</dbReference>
<name>A0A6V8KL86_9ACTN</name>
<evidence type="ECO:0000313" key="10">
    <source>
        <dbReference type="Proteomes" id="UP000482800"/>
    </source>
</evidence>
<dbReference type="EMBL" id="BLPF01000002">
    <property type="protein sequence ID" value="GFJ82949.1"/>
    <property type="molecule type" value="Genomic_DNA"/>
</dbReference>